<protein>
    <submittedName>
        <fullName evidence="1">Uncharacterized protein</fullName>
    </submittedName>
</protein>
<name>C0DZY7_9CORY</name>
<evidence type="ECO:0000313" key="2">
    <source>
        <dbReference type="Proteomes" id="UP000006247"/>
    </source>
</evidence>
<reference evidence="1 2" key="1">
    <citation type="submission" date="2009-01" db="EMBL/GenBank/DDBJ databases">
        <authorList>
            <person name="Fulton L."/>
            <person name="Clifton S."/>
            <person name="Chinwalla A.T."/>
            <person name="Mitreva M."/>
            <person name="Sodergren E."/>
            <person name="Weinstock G."/>
            <person name="Clifton S."/>
            <person name="Dooling D.J."/>
            <person name="Fulton B."/>
            <person name="Minx P."/>
            <person name="Pepin K.H."/>
            <person name="Johnson M."/>
            <person name="Bhonagiri V."/>
            <person name="Nash W.E."/>
            <person name="Mardis E.R."/>
            <person name="Wilson R.K."/>
        </authorList>
    </citation>
    <scope>NUCLEOTIDE SEQUENCE [LARGE SCALE GENOMIC DNA]</scope>
    <source>
        <strain evidence="1 2">ATCC 33806</strain>
    </source>
</reference>
<gene>
    <name evidence="1" type="ORF">CORMATOL_00283</name>
</gene>
<dbReference type="Proteomes" id="UP000006247">
    <property type="component" value="Unassembled WGS sequence"/>
</dbReference>
<sequence length="39" mass="4310">MIFITPLGGLSTNKKLCVGVVGKVWLALQRLGDTAYFWL</sequence>
<comment type="caution">
    <text evidence="1">The sequence shown here is derived from an EMBL/GenBank/DDBJ whole genome shotgun (WGS) entry which is preliminary data.</text>
</comment>
<organism evidence="1 2">
    <name type="scientific">Corynebacterium matruchotii ATCC 33806</name>
    <dbReference type="NCBI Taxonomy" id="566549"/>
    <lineage>
        <taxon>Bacteria</taxon>
        <taxon>Bacillati</taxon>
        <taxon>Actinomycetota</taxon>
        <taxon>Actinomycetes</taxon>
        <taxon>Mycobacteriales</taxon>
        <taxon>Corynebacteriaceae</taxon>
        <taxon>Corynebacterium</taxon>
    </lineage>
</organism>
<evidence type="ECO:0000313" key="1">
    <source>
        <dbReference type="EMBL" id="EEG28233.1"/>
    </source>
</evidence>
<accession>C0DZY7</accession>
<dbReference type="EMBL" id="ACEB01000003">
    <property type="protein sequence ID" value="EEG28233.1"/>
    <property type="molecule type" value="Genomic_DNA"/>
</dbReference>
<dbReference type="AlphaFoldDB" id="C0DZY7"/>
<dbReference type="HOGENOM" id="CLU_3308181_0_0_11"/>
<proteinExistence type="predicted"/>